<dbReference type="PANTHER" id="PTHR47197">
    <property type="entry name" value="PROTEIN NIRF"/>
    <property type="match status" value="1"/>
</dbReference>
<dbReference type="PANTHER" id="PTHR47197:SF3">
    <property type="entry name" value="DIHYDRO-HEME D1 DEHYDROGENASE"/>
    <property type="match status" value="1"/>
</dbReference>
<evidence type="ECO:0000313" key="1">
    <source>
        <dbReference type="EMBL" id="RMX03628.1"/>
    </source>
</evidence>
<protein>
    <submittedName>
        <fullName evidence="1">YncE family protein</fullName>
    </submittedName>
</protein>
<keyword evidence="2" id="KW-1185">Reference proteome</keyword>
<dbReference type="InterPro" id="IPR011048">
    <property type="entry name" value="Haem_d1_sf"/>
</dbReference>
<dbReference type="Gene3D" id="2.130.10.10">
    <property type="entry name" value="YVTN repeat-like/Quinoprotein amine dehydrogenase"/>
    <property type="match status" value="1"/>
</dbReference>
<proteinExistence type="predicted"/>
<sequence>MFVASAGGFGDDAPASKVLRLNPDTLAIEAEITLPLRGFGVVLDDAQDRLYVSHGLDGAISVIDTASGRIIGRIALAAKVRGADGKEKFEHHFRELVLDAAHHRLYAPGLSSEGSALYVINTRTLQLEKVMDGFGPVATGIALDAAGQRLFVSNLRGNLYEVDTQNLTVAQSHSVGADQLINLAYDTRGQRLLATDQGLDAINARRQASEPGFVPTPGNRVVVFDPATAAITASIPTGAGPIALLLDEARQRLFVTNRGAGTVTVFDARSHALLQTFELPKHPNSLAFDARRNVLYVSVKNGREAERGGAESVVRIAF</sequence>
<comment type="caution">
    <text evidence="1">The sequence shown here is derived from an EMBL/GenBank/DDBJ whole genome shotgun (WGS) entry which is preliminary data.</text>
</comment>
<dbReference type="AlphaFoldDB" id="A0A3M6QKL9"/>
<gene>
    <name evidence="1" type="ORF">D8I35_16715</name>
</gene>
<dbReference type="OrthoDB" id="7258407at2"/>
<name>A0A3M6QKL9_9BURK</name>
<organism evidence="1 2">
    <name type="scientific">Corticibacter populi</name>
    <dbReference type="NCBI Taxonomy" id="1550736"/>
    <lineage>
        <taxon>Bacteria</taxon>
        <taxon>Pseudomonadati</taxon>
        <taxon>Pseudomonadota</taxon>
        <taxon>Betaproteobacteria</taxon>
        <taxon>Burkholderiales</taxon>
        <taxon>Comamonadaceae</taxon>
        <taxon>Corticibacter</taxon>
    </lineage>
</organism>
<reference evidence="1 2" key="1">
    <citation type="submission" date="2018-10" db="EMBL/GenBank/DDBJ databases">
        <title>Draft genome of Cortibacter populi DSM10536.</title>
        <authorList>
            <person name="Bernier A.-M."/>
            <person name="Bernard K."/>
        </authorList>
    </citation>
    <scope>NUCLEOTIDE SEQUENCE [LARGE SCALE GENOMIC DNA]</scope>
    <source>
        <strain evidence="1 2">DSM 105136</strain>
    </source>
</reference>
<evidence type="ECO:0000313" key="2">
    <source>
        <dbReference type="Proteomes" id="UP000278006"/>
    </source>
</evidence>
<dbReference type="EMBL" id="RDQO01000006">
    <property type="protein sequence ID" value="RMX03628.1"/>
    <property type="molecule type" value="Genomic_DNA"/>
</dbReference>
<dbReference type="InterPro" id="IPR015943">
    <property type="entry name" value="WD40/YVTN_repeat-like_dom_sf"/>
</dbReference>
<dbReference type="SUPFAM" id="SSF51004">
    <property type="entry name" value="C-terminal (heme d1) domain of cytochrome cd1-nitrite reductase"/>
    <property type="match status" value="1"/>
</dbReference>
<dbReference type="Proteomes" id="UP000278006">
    <property type="component" value="Unassembled WGS sequence"/>
</dbReference>
<dbReference type="InterPro" id="IPR051200">
    <property type="entry name" value="Host-pathogen_enzymatic-act"/>
</dbReference>
<accession>A0A3M6QKL9</accession>